<accession>A0A368VDL3</accession>
<protein>
    <submittedName>
        <fullName evidence="3">Uncharacterized protein</fullName>
    </submittedName>
</protein>
<dbReference type="RefSeq" id="WP_179951631.1">
    <property type="nucleotide sequence ID" value="NZ_QPJC01000020.1"/>
</dbReference>
<comment type="caution">
    <text evidence="3">The sequence shown here is derived from an EMBL/GenBank/DDBJ whole genome shotgun (WGS) entry which is preliminary data.</text>
</comment>
<reference evidence="3 4" key="1">
    <citation type="submission" date="2018-07" db="EMBL/GenBank/DDBJ databases">
        <title>Genomic Encyclopedia of Type Strains, Phase III (KMG-III): the genomes of soil and plant-associated and newly described type strains.</title>
        <authorList>
            <person name="Whitman W."/>
        </authorList>
    </citation>
    <scope>NUCLEOTIDE SEQUENCE [LARGE SCALE GENOMIC DNA]</scope>
    <source>
        <strain evidence="3 4">CECT 8575</strain>
    </source>
</reference>
<evidence type="ECO:0000256" key="2">
    <source>
        <dbReference type="SAM" id="Phobius"/>
    </source>
</evidence>
<gene>
    <name evidence="3" type="ORF">DFQ14_12030</name>
</gene>
<feature type="transmembrane region" description="Helical" evidence="2">
    <location>
        <begin position="21"/>
        <end position="44"/>
    </location>
</feature>
<dbReference type="Proteomes" id="UP000253495">
    <property type="component" value="Unassembled WGS sequence"/>
</dbReference>
<keyword evidence="2" id="KW-0472">Membrane</keyword>
<keyword evidence="2" id="KW-0812">Transmembrane</keyword>
<feature type="region of interest" description="Disordered" evidence="1">
    <location>
        <begin position="177"/>
        <end position="204"/>
    </location>
</feature>
<feature type="transmembrane region" description="Helical" evidence="2">
    <location>
        <begin position="81"/>
        <end position="100"/>
    </location>
</feature>
<keyword evidence="4" id="KW-1185">Reference proteome</keyword>
<organism evidence="3 4">
    <name type="scientific">Halopolyspora algeriensis</name>
    <dbReference type="NCBI Taxonomy" id="1500506"/>
    <lineage>
        <taxon>Bacteria</taxon>
        <taxon>Bacillati</taxon>
        <taxon>Actinomycetota</taxon>
        <taxon>Actinomycetes</taxon>
        <taxon>Actinomycetes incertae sedis</taxon>
        <taxon>Halopolyspora</taxon>
    </lineage>
</organism>
<evidence type="ECO:0000313" key="4">
    <source>
        <dbReference type="Proteomes" id="UP000253495"/>
    </source>
</evidence>
<dbReference type="EMBL" id="QPJC01000020">
    <property type="protein sequence ID" value="RCW38783.1"/>
    <property type="molecule type" value="Genomic_DNA"/>
</dbReference>
<proteinExistence type="predicted"/>
<name>A0A368VDL3_9ACTN</name>
<feature type="transmembrane region" description="Helical" evidence="2">
    <location>
        <begin position="50"/>
        <end position="74"/>
    </location>
</feature>
<evidence type="ECO:0000256" key="1">
    <source>
        <dbReference type="SAM" id="MobiDB-lite"/>
    </source>
</evidence>
<evidence type="ECO:0000313" key="3">
    <source>
        <dbReference type="EMBL" id="RCW38783.1"/>
    </source>
</evidence>
<feature type="compositionally biased region" description="Basic and acidic residues" evidence="1">
    <location>
        <begin position="189"/>
        <end position="204"/>
    </location>
</feature>
<keyword evidence="2" id="KW-1133">Transmembrane helix</keyword>
<sequence length="204" mass="22330">MTMTETALPQREATLPQRMGELALPGALVGALAGCFAAILAVLGGQTPSWAAITTVTLAVPLAILGAGYSLLLATGLFRPGVFAPAGLYWFIGFPLARLVHELGAHSILAGQLGMPKDPLAFLAFQALVSLGFAIGFLWLHERVMPRWLLRVYEHNSRAWNVLAHYLQLAEQIQEQRDRKQTRSRRGKERSLRERVAERQGGHG</sequence>
<feature type="transmembrane region" description="Helical" evidence="2">
    <location>
        <begin position="120"/>
        <end position="140"/>
    </location>
</feature>
<dbReference type="AlphaFoldDB" id="A0A368VDL3"/>